<dbReference type="InterPro" id="IPR016024">
    <property type="entry name" value="ARM-type_fold"/>
</dbReference>
<dbReference type="Gene3D" id="4.10.1000.10">
    <property type="entry name" value="Zinc finger, CCCH-type"/>
    <property type="match status" value="2"/>
</dbReference>
<feature type="compositionally biased region" description="Basic and acidic residues" evidence="6">
    <location>
        <begin position="305"/>
        <end position="315"/>
    </location>
</feature>
<feature type="region of interest" description="Disordered" evidence="6">
    <location>
        <begin position="305"/>
        <end position="536"/>
    </location>
</feature>
<evidence type="ECO:0000256" key="4">
    <source>
        <dbReference type="ARBA" id="ARBA00022833"/>
    </source>
</evidence>
<dbReference type="GO" id="GO:0008270">
    <property type="term" value="F:zinc ion binding"/>
    <property type="evidence" value="ECO:0007669"/>
    <property type="project" value="UniProtKB-KW"/>
</dbReference>
<feature type="compositionally biased region" description="Polar residues" evidence="6">
    <location>
        <begin position="352"/>
        <end position="380"/>
    </location>
</feature>
<feature type="compositionally biased region" description="Basic and acidic residues" evidence="6">
    <location>
        <begin position="264"/>
        <end position="273"/>
    </location>
</feature>
<keyword evidence="1 5" id="KW-0479">Metal-binding</keyword>
<dbReference type="InterPro" id="IPR036855">
    <property type="entry name" value="Znf_CCCH_sf"/>
</dbReference>
<dbReference type="PANTHER" id="PTHR12547:SF18">
    <property type="entry name" value="PROTEIN TIS11"/>
    <property type="match status" value="1"/>
</dbReference>
<evidence type="ECO:0000256" key="2">
    <source>
        <dbReference type="ARBA" id="ARBA00022737"/>
    </source>
</evidence>
<dbReference type="InterPro" id="IPR000571">
    <property type="entry name" value="Znf_CCCH"/>
</dbReference>
<keyword evidence="4 5" id="KW-0862">Zinc</keyword>
<organism evidence="9 10">
    <name type="scientific">Choanephora cucurbitarum</name>
    <dbReference type="NCBI Taxonomy" id="101091"/>
    <lineage>
        <taxon>Eukaryota</taxon>
        <taxon>Fungi</taxon>
        <taxon>Fungi incertae sedis</taxon>
        <taxon>Mucoromycota</taxon>
        <taxon>Mucoromycotina</taxon>
        <taxon>Mucoromycetes</taxon>
        <taxon>Mucorales</taxon>
        <taxon>Mucorineae</taxon>
        <taxon>Choanephoraceae</taxon>
        <taxon>Choanephoroideae</taxon>
        <taxon>Choanephora</taxon>
    </lineage>
</organism>
<gene>
    <name evidence="9" type="primary">zfp36l2-A</name>
    <name evidence="9" type="ORF">A0J61_03251</name>
</gene>
<dbReference type="Gene3D" id="3.90.79.10">
    <property type="entry name" value="Nucleoside Triphosphate Pyrophosphohydrolase"/>
    <property type="match status" value="1"/>
</dbReference>
<feature type="compositionally biased region" description="Low complexity" evidence="6">
    <location>
        <begin position="163"/>
        <end position="172"/>
    </location>
</feature>
<feature type="compositionally biased region" description="Basic and acidic residues" evidence="6">
    <location>
        <begin position="524"/>
        <end position="536"/>
    </location>
</feature>
<dbReference type="Pfam" id="PF02020">
    <property type="entry name" value="W2"/>
    <property type="match status" value="1"/>
</dbReference>
<dbReference type="OrthoDB" id="410307at2759"/>
<dbReference type="SUPFAM" id="SSF90229">
    <property type="entry name" value="CCCH zinc finger"/>
    <property type="match status" value="2"/>
</dbReference>
<feature type="zinc finger region" description="C3H1-type" evidence="5">
    <location>
        <begin position="217"/>
        <end position="245"/>
    </location>
</feature>
<feature type="domain" description="W2" evidence="8">
    <location>
        <begin position="584"/>
        <end position="748"/>
    </location>
</feature>
<feature type="region of interest" description="Disordered" evidence="6">
    <location>
        <begin position="151"/>
        <end position="191"/>
    </location>
</feature>
<dbReference type="InterPro" id="IPR015797">
    <property type="entry name" value="NUDIX_hydrolase-like_dom_sf"/>
</dbReference>
<dbReference type="PANTHER" id="PTHR12547">
    <property type="entry name" value="CCCH ZINC FINGER/TIS11-RELATED"/>
    <property type="match status" value="1"/>
</dbReference>
<dbReference type="EMBL" id="LUGH01000136">
    <property type="protein sequence ID" value="OBZ88713.1"/>
    <property type="molecule type" value="Genomic_DNA"/>
</dbReference>
<evidence type="ECO:0000259" key="7">
    <source>
        <dbReference type="PROSITE" id="PS50103"/>
    </source>
</evidence>
<evidence type="ECO:0000313" key="9">
    <source>
        <dbReference type="EMBL" id="OBZ88713.1"/>
    </source>
</evidence>
<dbReference type="SUPFAM" id="SSF48371">
    <property type="entry name" value="ARM repeat"/>
    <property type="match status" value="1"/>
</dbReference>
<evidence type="ECO:0000313" key="10">
    <source>
        <dbReference type="Proteomes" id="UP000093000"/>
    </source>
</evidence>
<feature type="compositionally biased region" description="Polar residues" evidence="6">
    <location>
        <begin position="408"/>
        <end position="436"/>
    </location>
</feature>
<dbReference type="PROSITE" id="PS51363">
    <property type="entry name" value="W2"/>
    <property type="match status" value="1"/>
</dbReference>
<evidence type="ECO:0000256" key="1">
    <source>
        <dbReference type="ARBA" id="ARBA00022723"/>
    </source>
</evidence>
<name>A0A1C7NHW1_9FUNG</name>
<keyword evidence="3 5" id="KW-0863">Zinc-finger</keyword>
<feature type="domain" description="C3H1-type" evidence="7">
    <location>
        <begin position="217"/>
        <end position="245"/>
    </location>
</feature>
<dbReference type="InterPro" id="IPR045877">
    <property type="entry name" value="ZFP36-like"/>
</dbReference>
<feature type="region of interest" description="Disordered" evidence="6">
    <location>
        <begin position="251"/>
        <end position="273"/>
    </location>
</feature>
<protein>
    <submittedName>
        <fullName evidence="9">Zinc finger protein 36, C3H1 type-like 2-A</fullName>
    </submittedName>
</protein>
<dbReference type="FunFam" id="4.10.1000.10:FF:000001">
    <property type="entry name" value="zinc finger CCCH domain-containing protein 15-like"/>
    <property type="match status" value="1"/>
</dbReference>
<keyword evidence="2" id="KW-0677">Repeat</keyword>
<dbReference type="Gene3D" id="1.25.40.180">
    <property type="match status" value="1"/>
</dbReference>
<proteinExistence type="predicted"/>
<dbReference type="AlphaFoldDB" id="A0A1C7NHW1"/>
<dbReference type="InParanoid" id="A0A1C7NHW1"/>
<sequence length="748" mass="86234">MDKPFQPKPYAGLIIYRVQKNIEYLLLNDSFSSKKHWFCPKGQVIGNEDNIKCALRETFELTGLRPTDLRIEEGFAIELRYLSGTKPKKVKYYLAQLLNNHVRLLPNAEGIHLQFHNQSVGVEKVIFKSMQDVLRHANTFIETKLQERKKFAATSGSNAHHPSSVSLSPNSSMTANRYHQDHRPKNRSSPVHQIAIEENSGKIGSLTSQPQQQTSPLYKTRLCERFETEGSCPYGSKCNFAHGINELRGKIESRASPSITQPSQKEESVDSSEHQLFKTKLCEKFMNDKFCQYGPKCHFAHGENELKERPKKQEEAIEQSTPRNQVRHQRDQGNIRPHTNSSADQRNDWRASPSNNHQNDSNRPSDASWRSGSTDSSWRSNTRETSWKPSPRETNWRSNSRESNWRSDTPNKVNSWRRPNQTEPPLHSPTEQNTRVSEYEEKDDPIINRPTREGFWRSTTAQPVSPSVSAQTLNSASPSLKSDSNTHLESSSPLKDFEELRRPTLVEYQARIKHQKKTSPASPAKDKRSVKNDQTDERSWMKIVKLSREEQDELENDPYSTHLLSQMKHLEVDLPHPKSTATAHNAKSAQIETVIAELKRFFKEHPAEYTAVKGKLSEDVKEVTKVEMRNDLSKKQLLSILLISLLEEELESSTLVVLKSRDSLFRTFVKTKADQLLLLKSWDHFVTERKPAMINKMAAVLSHWYDCEMVEEDAFLEWYDTLEENSIIRKKSAKFIEWLNESDNEENE</sequence>
<evidence type="ECO:0000256" key="5">
    <source>
        <dbReference type="PROSITE-ProRule" id="PRU00723"/>
    </source>
</evidence>
<evidence type="ECO:0000259" key="8">
    <source>
        <dbReference type="PROSITE" id="PS51363"/>
    </source>
</evidence>
<evidence type="ECO:0000256" key="6">
    <source>
        <dbReference type="SAM" id="MobiDB-lite"/>
    </source>
</evidence>
<dbReference type="Pfam" id="PF00642">
    <property type="entry name" value="zf-CCCH"/>
    <property type="match status" value="2"/>
</dbReference>
<dbReference type="SMART" id="SM00356">
    <property type="entry name" value="ZnF_C3H1"/>
    <property type="match status" value="2"/>
</dbReference>
<feature type="domain" description="C3H1-type" evidence="7">
    <location>
        <begin position="276"/>
        <end position="304"/>
    </location>
</feature>
<feature type="zinc finger region" description="C3H1-type" evidence="5">
    <location>
        <begin position="276"/>
        <end position="304"/>
    </location>
</feature>
<feature type="compositionally biased region" description="Basic and acidic residues" evidence="6">
    <location>
        <begin position="381"/>
        <end position="405"/>
    </location>
</feature>
<feature type="compositionally biased region" description="Basic and acidic residues" evidence="6">
    <location>
        <begin position="495"/>
        <end position="504"/>
    </location>
</feature>
<keyword evidence="10" id="KW-1185">Reference proteome</keyword>
<feature type="compositionally biased region" description="Basic and acidic residues" evidence="6">
    <location>
        <begin position="444"/>
        <end position="455"/>
    </location>
</feature>
<accession>A0A1C7NHW1</accession>
<evidence type="ECO:0000256" key="3">
    <source>
        <dbReference type="ARBA" id="ARBA00022771"/>
    </source>
</evidence>
<feature type="compositionally biased region" description="Polar residues" evidence="6">
    <location>
        <begin position="457"/>
        <end position="493"/>
    </location>
</feature>
<dbReference type="InterPro" id="IPR003307">
    <property type="entry name" value="W2_domain"/>
</dbReference>
<dbReference type="GO" id="GO:0003729">
    <property type="term" value="F:mRNA binding"/>
    <property type="evidence" value="ECO:0007669"/>
    <property type="project" value="InterPro"/>
</dbReference>
<comment type="caution">
    <text evidence="9">The sequence shown here is derived from an EMBL/GenBank/DDBJ whole genome shotgun (WGS) entry which is preliminary data.</text>
</comment>
<reference evidence="9 10" key="1">
    <citation type="submission" date="2016-03" db="EMBL/GenBank/DDBJ databases">
        <title>Choanephora cucurbitarum.</title>
        <authorList>
            <person name="Min B."/>
            <person name="Park H."/>
            <person name="Park J.-H."/>
            <person name="Shin H.-D."/>
            <person name="Choi I.-G."/>
        </authorList>
    </citation>
    <scope>NUCLEOTIDE SEQUENCE [LARGE SCALE GENOMIC DNA]</scope>
    <source>
        <strain evidence="9 10">KUS-F28377</strain>
    </source>
</reference>
<dbReference type="Proteomes" id="UP000093000">
    <property type="component" value="Unassembled WGS sequence"/>
</dbReference>
<dbReference type="SMART" id="SM00515">
    <property type="entry name" value="eIF5C"/>
    <property type="match status" value="1"/>
</dbReference>
<dbReference type="SUPFAM" id="SSF55811">
    <property type="entry name" value="Nudix"/>
    <property type="match status" value="1"/>
</dbReference>
<dbReference type="STRING" id="101091.A0A1C7NHW1"/>
<dbReference type="PROSITE" id="PS50103">
    <property type="entry name" value="ZF_C3H1"/>
    <property type="match status" value="2"/>
</dbReference>